<dbReference type="PANTHER" id="PTHR36037">
    <property type="entry name" value="RNA-DIRECTED DNA POLYMERASE (REVERSE TRANSCRIPTASE)-RELATED FAMILY PROTEIN"/>
    <property type="match status" value="1"/>
</dbReference>
<comment type="caution">
    <text evidence="2">The sequence shown here is derived from an EMBL/GenBank/DDBJ whole genome shotgun (WGS) entry which is preliminary data.</text>
</comment>
<evidence type="ECO:0000256" key="1">
    <source>
        <dbReference type="SAM" id="Coils"/>
    </source>
</evidence>
<protein>
    <submittedName>
        <fullName evidence="2">Uncharacterized protein</fullName>
    </submittedName>
</protein>
<keyword evidence="3" id="KW-1185">Reference proteome</keyword>
<dbReference type="Proteomes" id="UP000249390">
    <property type="component" value="Unassembled WGS sequence"/>
</dbReference>
<gene>
    <name evidence="2" type="ORF">DM860_001565</name>
</gene>
<dbReference type="EMBL" id="NQVE01000009">
    <property type="protein sequence ID" value="RAL54437.1"/>
    <property type="molecule type" value="Genomic_DNA"/>
</dbReference>
<proteinExistence type="predicted"/>
<feature type="coiled-coil region" evidence="1">
    <location>
        <begin position="74"/>
        <end position="108"/>
    </location>
</feature>
<dbReference type="AlphaFoldDB" id="A0A328E981"/>
<organism evidence="2 3">
    <name type="scientific">Cuscuta australis</name>
    <dbReference type="NCBI Taxonomy" id="267555"/>
    <lineage>
        <taxon>Eukaryota</taxon>
        <taxon>Viridiplantae</taxon>
        <taxon>Streptophyta</taxon>
        <taxon>Embryophyta</taxon>
        <taxon>Tracheophyta</taxon>
        <taxon>Spermatophyta</taxon>
        <taxon>Magnoliopsida</taxon>
        <taxon>eudicotyledons</taxon>
        <taxon>Gunneridae</taxon>
        <taxon>Pentapetalae</taxon>
        <taxon>asterids</taxon>
        <taxon>lamiids</taxon>
        <taxon>Solanales</taxon>
        <taxon>Convolvulaceae</taxon>
        <taxon>Cuscuteae</taxon>
        <taxon>Cuscuta</taxon>
        <taxon>Cuscuta subgen. Grammica</taxon>
        <taxon>Cuscuta sect. Cleistogrammica</taxon>
    </lineage>
</organism>
<sequence>MADQTLVTSSSPPLDLDSLRSRILELRDVLKNSDEAPDLSSSDSEQFLNDCALHLESKFNQILSDTSDIDLLADRDLDELVGDLKNELSSLESENEKVSMEIEEFSRRYVEESGKLEGEIEGLHCSLDLLESQSMKQGNCHAFCSTEGEDQVNLISTHEGFNFQISNLSNQLEKSKTNLKTLEDLEGAFKRLEATEILKDAISGLRVTESEGDHIRLCLRTYIPNIRSLMLLEQFEDSCGLLDQDHELVIELMEGTMEVKHAEIIPNDVHISEIVDAAKSLRKLYSPMLWYEPRADLKWFVTRVHDRIILSKLRQLLVKNANTSRHSFEYLDIDESIVAHLVCGVDAFIKVPQGWPIYTAALNISSLKSSSHFSKDISSSLLCKVVDMTNALDPLSRQSITDIADRVDEMLMKHVR</sequence>
<name>A0A328E981_9ASTE</name>
<reference evidence="2 3" key="1">
    <citation type="submission" date="2018-06" db="EMBL/GenBank/DDBJ databases">
        <title>The Genome of Cuscuta australis (Dodder) Provides Insight into the Evolution of Plant Parasitism.</title>
        <authorList>
            <person name="Liu H."/>
        </authorList>
    </citation>
    <scope>NUCLEOTIDE SEQUENCE [LARGE SCALE GENOMIC DNA]</scope>
    <source>
        <strain evidence="3">cv. Yunnan</strain>
        <tissue evidence="2">Vines</tissue>
    </source>
</reference>
<dbReference type="PANTHER" id="PTHR36037:SF1">
    <property type="entry name" value="RNA-DIRECTED DNA POLYMERASE (REVERSE TRANSCRIPTASE)-RELATED FAMILY PROTEIN"/>
    <property type="match status" value="1"/>
</dbReference>
<evidence type="ECO:0000313" key="3">
    <source>
        <dbReference type="Proteomes" id="UP000249390"/>
    </source>
</evidence>
<evidence type="ECO:0000313" key="2">
    <source>
        <dbReference type="EMBL" id="RAL54437.1"/>
    </source>
</evidence>
<accession>A0A328E981</accession>
<keyword evidence="1" id="KW-0175">Coiled coil</keyword>